<dbReference type="AlphaFoldDB" id="A0A132ADF1"/>
<organism evidence="1 2">
    <name type="scientific">Sarcoptes scabiei</name>
    <name type="common">Itch mite</name>
    <name type="synonym">Acarus scabiei</name>
    <dbReference type="NCBI Taxonomy" id="52283"/>
    <lineage>
        <taxon>Eukaryota</taxon>
        <taxon>Metazoa</taxon>
        <taxon>Ecdysozoa</taxon>
        <taxon>Arthropoda</taxon>
        <taxon>Chelicerata</taxon>
        <taxon>Arachnida</taxon>
        <taxon>Acari</taxon>
        <taxon>Acariformes</taxon>
        <taxon>Sarcoptiformes</taxon>
        <taxon>Astigmata</taxon>
        <taxon>Psoroptidia</taxon>
        <taxon>Sarcoptoidea</taxon>
        <taxon>Sarcoptidae</taxon>
        <taxon>Sarcoptinae</taxon>
        <taxon>Sarcoptes</taxon>
    </lineage>
</organism>
<name>A0A132ADF1_SARSC</name>
<comment type="caution">
    <text evidence="1">The sequence shown here is derived from an EMBL/GenBank/DDBJ whole genome shotgun (WGS) entry which is preliminary data.</text>
</comment>
<gene>
    <name evidence="1" type="ORF">QR98_0075450</name>
</gene>
<evidence type="ECO:0000313" key="2">
    <source>
        <dbReference type="Proteomes" id="UP000616769"/>
    </source>
</evidence>
<sequence>MVMVVIQLTGIFGKLRFKFKFDELAADDAVVVLSYLLVCLPCIMYLRNSYTDHEIAVAGIEYKTLACIPWKNPFKLQQQ</sequence>
<protein>
    <submittedName>
        <fullName evidence="1">Uncharacterized protein</fullName>
    </submittedName>
</protein>
<evidence type="ECO:0000313" key="1">
    <source>
        <dbReference type="EMBL" id="KPM09016.1"/>
    </source>
</evidence>
<reference evidence="1 2" key="1">
    <citation type="journal article" date="2015" name="Parasit. Vectors">
        <title>Draft genome of the scabies mite.</title>
        <authorList>
            <person name="Rider S.D.Jr."/>
            <person name="Morgan M.S."/>
            <person name="Arlian L.G."/>
        </authorList>
    </citation>
    <scope>NUCLEOTIDE SEQUENCE [LARGE SCALE GENOMIC DNA]</scope>
    <source>
        <strain evidence="1">Arlian Lab</strain>
    </source>
</reference>
<dbReference type="VEuPathDB" id="VectorBase:SSCA005814"/>
<accession>A0A132ADF1</accession>
<dbReference type="Proteomes" id="UP000616769">
    <property type="component" value="Unassembled WGS sequence"/>
</dbReference>
<proteinExistence type="predicted"/>
<dbReference type="EMBL" id="JXLN01013005">
    <property type="protein sequence ID" value="KPM09016.1"/>
    <property type="molecule type" value="Genomic_DNA"/>
</dbReference>